<evidence type="ECO:0000259" key="2">
    <source>
        <dbReference type="PROSITE" id="PS52045"/>
    </source>
</evidence>
<feature type="compositionally biased region" description="Polar residues" evidence="1">
    <location>
        <begin position="59"/>
        <end position="68"/>
    </location>
</feature>
<reference evidence="3 4" key="1">
    <citation type="journal article" date="2019" name="Sci. Rep.">
        <title>A high-quality genome of Eragrostis curvula grass provides insights into Poaceae evolution and supports new strategies to enhance forage quality.</title>
        <authorList>
            <person name="Carballo J."/>
            <person name="Santos B.A.C.M."/>
            <person name="Zappacosta D."/>
            <person name="Garbus I."/>
            <person name="Selva J.P."/>
            <person name="Gallo C.A."/>
            <person name="Diaz A."/>
            <person name="Albertini E."/>
            <person name="Caccamo M."/>
            <person name="Echenique V."/>
        </authorList>
    </citation>
    <scope>NUCLEOTIDE SEQUENCE [LARGE SCALE GENOMIC DNA]</scope>
    <source>
        <strain evidence="4">cv. Victoria</strain>
        <tissue evidence="3">Leaf</tissue>
    </source>
</reference>
<dbReference type="PROSITE" id="PS52045">
    <property type="entry name" value="NEPROSIN_PEP_CD"/>
    <property type="match status" value="1"/>
</dbReference>
<dbReference type="Proteomes" id="UP000324897">
    <property type="component" value="Chromosome 7"/>
</dbReference>
<dbReference type="Gramene" id="TVU17283">
    <property type="protein sequence ID" value="TVU17283"/>
    <property type="gene ID" value="EJB05_33303"/>
</dbReference>
<gene>
    <name evidence="3" type="ORF">EJB05_33303</name>
</gene>
<dbReference type="Pfam" id="PF14365">
    <property type="entry name" value="Neprosin_AP"/>
    <property type="match status" value="1"/>
</dbReference>
<organism evidence="3 4">
    <name type="scientific">Eragrostis curvula</name>
    <name type="common">weeping love grass</name>
    <dbReference type="NCBI Taxonomy" id="38414"/>
    <lineage>
        <taxon>Eukaryota</taxon>
        <taxon>Viridiplantae</taxon>
        <taxon>Streptophyta</taxon>
        <taxon>Embryophyta</taxon>
        <taxon>Tracheophyta</taxon>
        <taxon>Spermatophyta</taxon>
        <taxon>Magnoliopsida</taxon>
        <taxon>Liliopsida</taxon>
        <taxon>Poales</taxon>
        <taxon>Poaceae</taxon>
        <taxon>PACMAD clade</taxon>
        <taxon>Chloridoideae</taxon>
        <taxon>Eragrostideae</taxon>
        <taxon>Eragrostidinae</taxon>
        <taxon>Eragrostis</taxon>
    </lineage>
</organism>
<keyword evidence="4" id="KW-1185">Reference proteome</keyword>
<dbReference type="InterPro" id="IPR004314">
    <property type="entry name" value="Neprosin"/>
</dbReference>
<proteinExistence type="predicted"/>
<accession>A0A5J9U0V3</accession>
<protein>
    <recommendedName>
        <fullName evidence="2">Neprosin PEP catalytic domain-containing protein</fullName>
    </recommendedName>
</protein>
<evidence type="ECO:0000313" key="3">
    <source>
        <dbReference type="EMBL" id="TVU17283.1"/>
    </source>
</evidence>
<dbReference type="PANTHER" id="PTHR31589:SF131">
    <property type="entry name" value="OS05G0169800 PROTEIN"/>
    <property type="match status" value="1"/>
</dbReference>
<dbReference type="InterPro" id="IPR053168">
    <property type="entry name" value="Glutamic_endopeptidase"/>
</dbReference>
<dbReference type="AlphaFoldDB" id="A0A5J9U0V3"/>
<evidence type="ECO:0000313" key="4">
    <source>
        <dbReference type="Proteomes" id="UP000324897"/>
    </source>
</evidence>
<dbReference type="Pfam" id="PF03080">
    <property type="entry name" value="Neprosin"/>
    <property type="match status" value="1"/>
</dbReference>
<feature type="domain" description="Neprosin PEP catalytic" evidence="2">
    <location>
        <begin position="104"/>
        <end position="337"/>
    </location>
</feature>
<comment type="caution">
    <text evidence="3">The sequence shown here is derived from an EMBL/GenBank/DDBJ whole genome shotgun (WGS) entry which is preliminary data.</text>
</comment>
<dbReference type="PANTHER" id="PTHR31589">
    <property type="entry name" value="PROTEIN, PUTATIVE (DUF239)-RELATED-RELATED"/>
    <property type="match status" value="1"/>
</dbReference>
<dbReference type="OrthoDB" id="1858978at2759"/>
<dbReference type="InterPro" id="IPR025521">
    <property type="entry name" value="Neprosin_propep"/>
</dbReference>
<dbReference type="EMBL" id="RWGY01000029">
    <property type="protein sequence ID" value="TVU17283.1"/>
    <property type="molecule type" value="Genomic_DNA"/>
</dbReference>
<feature type="region of interest" description="Disordered" evidence="1">
    <location>
        <begin position="39"/>
        <end position="71"/>
    </location>
</feature>
<sequence>MHHATASIKLSQRTLKACSHSSISEPSEWPGIKAVHGDADTDTAAADDGEEQHGLPQEWTRSGESCPQGTIPMRRTTVDDVLRANSVRRFGMKARGSGGFGQRDFDSRGYVHEHSVGQLSGGRYYGAKASLNVWPAQVASPLGFSLSQIWIVAGTFGKDLNTIETGWQGSGCYNLQCSGFVQTSGRIAIGGAISQVSSYNGPQFDVTILIWKDRKQGHWWLQMGGAVVGYWPSQLFTHLAARAADGVDFGGEVAAAPGGPHTATQMGSGRFAGEGYARAAYVRNAQVVNWRHRLVPAAGLRFKAERPACYDIATGGGGGAWGVYFYYGGPGRNVRCP</sequence>
<feature type="non-terminal residue" evidence="3">
    <location>
        <position position="1"/>
    </location>
</feature>
<name>A0A5J9U0V3_9POAL</name>
<evidence type="ECO:0000256" key="1">
    <source>
        <dbReference type="SAM" id="MobiDB-lite"/>
    </source>
</evidence>